<name>A0A4Z2FYB7_9TELE</name>
<protein>
    <submittedName>
        <fullName evidence="1">Uncharacterized protein</fullName>
    </submittedName>
</protein>
<gene>
    <name evidence="1" type="ORF">EYF80_044463</name>
</gene>
<evidence type="ECO:0000313" key="1">
    <source>
        <dbReference type="EMBL" id="TNN45322.1"/>
    </source>
</evidence>
<sequence>MVSSALGDISAVGVPLPLGGAEVKRLQRLLQLAVGELLQAQRVLQLAVQQLRLLLQDLDLMLQAFVLHLQQGWSHRHQRDESWRLEAGWLEYGRGHQLLQSDVLLLQLRVVLQQARLPELVLPDLLSHAAALQLQHLVALLRHSVLRCSLSACAVQAAARLSFSAACSSSRRPM</sequence>
<dbReference type="Proteomes" id="UP000314294">
    <property type="component" value="Unassembled WGS sequence"/>
</dbReference>
<comment type="caution">
    <text evidence="1">The sequence shown here is derived from an EMBL/GenBank/DDBJ whole genome shotgun (WGS) entry which is preliminary data.</text>
</comment>
<proteinExistence type="predicted"/>
<dbReference type="AlphaFoldDB" id="A0A4Z2FYB7"/>
<organism evidence="1 2">
    <name type="scientific">Liparis tanakae</name>
    <name type="common">Tanaka's snailfish</name>
    <dbReference type="NCBI Taxonomy" id="230148"/>
    <lineage>
        <taxon>Eukaryota</taxon>
        <taxon>Metazoa</taxon>
        <taxon>Chordata</taxon>
        <taxon>Craniata</taxon>
        <taxon>Vertebrata</taxon>
        <taxon>Euteleostomi</taxon>
        <taxon>Actinopterygii</taxon>
        <taxon>Neopterygii</taxon>
        <taxon>Teleostei</taxon>
        <taxon>Neoteleostei</taxon>
        <taxon>Acanthomorphata</taxon>
        <taxon>Eupercaria</taxon>
        <taxon>Perciformes</taxon>
        <taxon>Cottioidei</taxon>
        <taxon>Cottales</taxon>
        <taxon>Liparidae</taxon>
        <taxon>Liparis</taxon>
    </lineage>
</organism>
<evidence type="ECO:0000313" key="2">
    <source>
        <dbReference type="Proteomes" id="UP000314294"/>
    </source>
</evidence>
<reference evidence="1 2" key="1">
    <citation type="submission" date="2019-03" db="EMBL/GenBank/DDBJ databases">
        <title>First draft genome of Liparis tanakae, snailfish: a comprehensive survey of snailfish specific genes.</title>
        <authorList>
            <person name="Kim W."/>
            <person name="Song I."/>
            <person name="Jeong J.-H."/>
            <person name="Kim D."/>
            <person name="Kim S."/>
            <person name="Ryu S."/>
            <person name="Song J.Y."/>
            <person name="Lee S.K."/>
        </authorList>
    </citation>
    <scope>NUCLEOTIDE SEQUENCE [LARGE SCALE GENOMIC DNA]</scope>
    <source>
        <tissue evidence="1">Muscle</tissue>
    </source>
</reference>
<dbReference type="EMBL" id="SRLO01000853">
    <property type="protein sequence ID" value="TNN45322.1"/>
    <property type="molecule type" value="Genomic_DNA"/>
</dbReference>
<accession>A0A4Z2FYB7</accession>
<keyword evidence="2" id="KW-1185">Reference proteome</keyword>